<reference evidence="2 3" key="1">
    <citation type="submission" date="2024-04" db="EMBL/GenBank/DDBJ databases">
        <title>Genomic Markers of Mycobacteria.</title>
        <authorList>
            <person name="Soliman M.S."/>
            <person name="Elkholy A."/>
            <person name="Soliman N.S."/>
            <person name="Abbas A."/>
            <person name="Khayrat S."/>
            <person name="Shawky S."/>
        </authorList>
    </citation>
    <scope>NUCLEOTIDE SEQUENCE [LARGE SCALE GENOMIC DNA]</scope>
    <source>
        <strain evidence="2 3">Egy-CU-AM5</strain>
    </source>
</reference>
<dbReference type="InterPro" id="IPR015330">
    <property type="entry name" value="DNA_primase/pol_bifunc_N"/>
</dbReference>
<proteinExistence type="predicted"/>
<dbReference type="Pfam" id="PF09250">
    <property type="entry name" value="Prim-Pol"/>
    <property type="match status" value="1"/>
</dbReference>
<dbReference type="RefSeq" id="WP_368574016.1">
    <property type="nucleotide sequence ID" value="NZ_JBDLOU010000073.1"/>
</dbReference>
<dbReference type="Proteomes" id="UP001558474">
    <property type="component" value="Unassembled WGS sequence"/>
</dbReference>
<accession>A0ABV3VN33</accession>
<protein>
    <submittedName>
        <fullName evidence="2">Bifunctional DNA primase/polymerase</fullName>
    </submittedName>
</protein>
<keyword evidence="3" id="KW-1185">Reference proteome</keyword>
<name>A0ABV3VN33_9MYCO</name>
<evidence type="ECO:0000313" key="3">
    <source>
        <dbReference type="Proteomes" id="UP001558474"/>
    </source>
</evidence>
<dbReference type="SMART" id="SM00943">
    <property type="entry name" value="Prim-Pol"/>
    <property type="match status" value="1"/>
</dbReference>
<sequence>MLSVLSARAPEDQTPLAVALGLANLGIPVLPVWTRESDDGKHKPKSPATLRGYRDASTDPDVIKRWFTDTDYGVAFRPRDARMVILDADRVESVPALRAFVADVWGLTEAQSNALPWTIRSANSQNPEAKSYQGGHLAVFVPEDKDFPLFPIRALVEHLGVEHIDILGGTEDRIVVAPPTRIDGFHYRITGPALPYTSAFGAVLAQFAQRVADKQTRTQEVVSPDVQASRDAFAAKVDSALTWDDVFAGTRFKVNGNDGACITMHYDGASTEKSLTVHHESACKHGAGGVTVFSQSVLSDFPSLRDIADKRGSVSDTPTFTRLQFYAALQHAGSVRDALTALGIARDADYDGAFDATVHVVAEPVAEPEMRTVDGTVPVPTVTPVTLPLYADRVPVTLGRVTRHLSTPSTGTLEVDIHTVTGTSPITAIGVSMGSPLPEGVDPIPFTLPDIDGLEDDGSPYSDPMLKVLTESSPLLRHCTTAARQRGLGPLAVIAGMQRAVASNIPTKVAIPGVVSGPSPLNVIHLALGPSGAGKSGSADSVVAVQRYRPGHLDTSLVGGVVDEDPEFVINPVPKLPGSGQALATFYAENVKDKDADGKEFWTTEQHTHSVSVVFDEVDGLVAQLSNDKNTLSAELRTGWSGVGPIGSNVKTKANDITVEGWNYRLVVLIAAQTLNATGLFDNASGGLSQRMHTVGVEDPHPLTFEEKVAQRPVGIYRITIPDVQMLDLPVSIQREVWDARKDGALKPDSDYVSEDGHRMLVRLREAAILALAHGYVGITPEIWEWSRWWVEHSRRAQSTVLAARAKQRKGMLVGKGTDEAYIGRVKEVENAKRFDRALAAVDKWVESNPDKPLTRSELSRGPASRVRKELGKGGFADFLEYMVDVAGWDLDPATGAYTRKVEA</sequence>
<feature type="domain" description="DNA primase/polymerase bifunctional N-terminal" evidence="1">
    <location>
        <begin position="19"/>
        <end position="200"/>
    </location>
</feature>
<dbReference type="SUPFAM" id="SSF56747">
    <property type="entry name" value="Prim-pol domain"/>
    <property type="match status" value="1"/>
</dbReference>
<dbReference type="EMBL" id="JBDLOU010000073">
    <property type="protein sequence ID" value="MEX3741635.1"/>
    <property type="molecule type" value="Genomic_DNA"/>
</dbReference>
<gene>
    <name evidence="2" type="ORF">ABFW12_25730</name>
</gene>
<evidence type="ECO:0000259" key="1">
    <source>
        <dbReference type="SMART" id="SM00943"/>
    </source>
</evidence>
<comment type="caution">
    <text evidence="2">The sequence shown here is derived from an EMBL/GenBank/DDBJ whole genome shotgun (WGS) entry which is preliminary data.</text>
</comment>
<evidence type="ECO:0000313" key="2">
    <source>
        <dbReference type="EMBL" id="MEX3741635.1"/>
    </source>
</evidence>
<organism evidence="2 3">
    <name type="scientific">Mycolicibacterium porcinum</name>
    <dbReference type="NCBI Taxonomy" id="39693"/>
    <lineage>
        <taxon>Bacteria</taxon>
        <taxon>Bacillati</taxon>
        <taxon>Actinomycetota</taxon>
        <taxon>Actinomycetes</taxon>
        <taxon>Mycobacteriales</taxon>
        <taxon>Mycobacteriaceae</taxon>
        <taxon>Mycolicibacterium</taxon>
    </lineage>
</organism>